<accession>A0A5K7YE76</accession>
<evidence type="ECO:0000313" key="1">
    <source>
        <dbReference type="EMBL" id="BBO66300.1"/>
    </source>
</evidence>
<gene>
    <name evidence="1" type="ORF">DSCA_02300</name>
</gene>
<proteinExistence type="predicted"/>
<keyword evidence="2" id="KW-1185">Reference proteome</keyword>
<reference evidence="1 2" key="1">
    <citation type="submission" date="2019-11" db="EMBL/GenBank/DDBJ databases">
        <title>Comparative genomics of hydrocarbon-degrading Desulfosarcina strains.</title>
        <authorList>
            <person name="Watanabe M."/>
            <person name="Kojima H."/>
            <person name="Fukui M."/>
        </authorList>
    </citation>
    <scope>NUCLEOTIDE SEQUENCE [LARGE SCALE GENOMIC DNA]</scope>
    <source>
        <strain evidence="1 2">PL12</strain>
    </source>
</reference>
<dbReference type="Proteomes" id="UP000427906">
    <property type="component" value="Chromosome"/>
</dbReference>
<protein>
    <submittedName>
        <fullName evidence="1">Uncharacterized protein</fullName>
    </submittedName>
</protein>
<evidence type="ECO:0000313" key="2">
    <source>
        <dbReference type="Proteomes" id="UP000427906"/>
    </source>
</evidence>
<name>A0A5K7YE76_9BACT</name>
<organism evidence="1 2">
    <name type="scientific">Desulfosarcina alkanivorans</name>
    <dbReference type="NCBI Taxonomy" id="571177"/>
    <lineage>
        <taxon>Bacteria</taxon>
        <taxon>Pseudomonadati</taxon>
        <taxon>Thermodesulfobacteriota</taxon>
        <taxon>Desulfobacteria</taxon>
        <taxon>Desulfobacterales</taxon>
        <taxon>Desulfosarcinaceae</taxon>
        <taxon>Desulfosarcina</taxon>
    </lineage>
</organism>
<dbReference type="EMBL" id="AP021874">
    <property type="protein sequence ID" value="BBO66300.1"/>
    <property type="molecule type" value="Genomic_DNA"/>
</dbReference>
<dbReference type="AlphaFoldDB" id="A0A5K7YE76"/>
<sequence length="64" mass="6556">MGHTGMVTIIIMVPEAAMITAIVAPTGLFTAPTVVATTDTDLLATGTAEADTVGGDRVYSPQYE</sequence>
<dbReference type="KEGG" id="dalk:DSCA_02300"/>